<evidence type="ECO:0000313" key="3">
    <source>
        <dbReference type="Proteomes" id="UP000236454"/>
    </source>
</evidence>
<dbReference type="AlphaFoldDB" id="A0A1I7BPX5"/>
<keyword evidence="3" id="KW-1185">Reference proteome</keyword>
<accession>A0A1I7BPX5</accession>
<dbReference type="Proteomes" id="UP000236454">
    <property type="component" value="Unassembled WGS sequence"/>
</dbReference>
<proteinExistence type="predicted"/>
<dbReference type="RefSeq" id="WP_090252661.1">
    <property type="nucleotide sequence ID" value="NZ_FPAS01000006.1"/>
</dbReference>
<evidence type="ECO:0008006" key="4">
    <source>
        <dbReference type="Google" id="ProtNLM"/>
    </source>
</evidence>
<protein>
    <recommendedName>
        <fullName evidence="4">Outer membrane protein beta-barrel domain-containing protein</fullName>
    </recommendedName>
</protein>
<evidence type="ECO:0000256" key="1">
    <source>
        <dbReference type="SAM" id="Phobius"/>
    </source>
</evidence>
<name>A0A1I7BPX5_9FLAO</name>
<dbReference type="STRING" id="477690.SAMN05216474_2981"/>
<feature type="transmembrane region" description="Helical" evidence="1">
    <location>
        <begin position="40"/>
        <end position="60"/>
    </location>
</feature>
<organism evidence="2 3">
    <name type="scientific">Lishizhenia tianjinensis</name>
    <dbReference type="NCBI Taxonomy" id="477690"/>
    <lineage>
        <taxon>Bacteria</taxon>
        <taxon>Pseudomonadati</taxon>
        <taxon>Bacteroidota</taxon>
        <taxon>Flavobacteriia</taxon>
        <taxon>Flavobacteriales</taxon>
        <taxon>Crocinitomicaceae</taxon>
        <taxon>Lishizhenia</taxon>
    </lineage>
</organism>
<dbReference type="Gene3D" id="2.40.160.20">
    <property type="match status" value="1"/>
</dbReference>
<evidence type="ECO:0000313" key="2">
    <source>
        <dbReference type="EMBL" id="SFT89214.1"/>
    </source>
</evidence>
<reference evidence="2 3" key="1">
    <citation type="submission" date="2016-10" db="EMBL/GenBank/DDBJ databases">
        <authorList>
            <person name="de Groot N.N."/>
        </authorList>
    </citation>
    <scope>NUCLEOTIDE SEQUENCE [LARGE SCALE GENOMIC DNA]</scope>
    <source>
        <strain evidence="2 3">CGMCC 1.7005</strain>
    </source>
</reference>
<gene>
    <name evidence="2" type="ORF">SAMN05216474_2981</name>
</gene>
<dbReference type="EMBL" id="FPAS01000006">
    <property type="protein sequence ID" value="SFT89214.1"/>
    <property type="molecule type" value="Genomic_DNA"/>
</dbReference>
<keyword evidence="1" id="KW-0812">Transmembrane</keyword>
<keyword evidence="1" id="KW-0472">Membrane</keyword>
<sequence length="425" mass="47185">MQKDSNLKNRFAEFGAAPSEQVWSNLEAELVGKKKKRAALLWWTGTSFVVLTSVLVFLFVNTLTPEGDKMSKIEEVKEPLNSLEQKNNDQSVVEETGDVIHVRKDENAADEVVVDKSEASFKYWGSDLSMDESLLGNPSTFKRVEPAFYSIEASPIPGLGDSIEVRQKDENENETYLIADDNVTKDSTGITEIQNNEEELVAQKISRADSISPKEDLEENSELARASLLPEVVLSKWSFGIHVGEAYDYRPVESSVGYSNDALVNSPAVNNEYAVIDQTTRFNNRMNVHLSAAYAIKPWLNVSAGLGYGQFVKKTTGTEQSFNSSGLHGHVISQPLQVNFEFLSGQKLSAYGGLGYTNTYFISPTRTGYVGSAQIQMGLKYQLKPKLYLDLQPYFQYYKTGNEIEGLYGNGLIGAQIGIVFKPLK</sequence>
<dbReference type="OrthoDB" id="1113942at2"/>
<keyword evidence="1" id="KW-1133">Transmembrane helix</keyword>